<evidence type="ECO:0000256" key="1">
    <source>
        <dbReference type="SAM" id="MobiDB-lite"/>
    </source>
</evidence>
<organism evidence="2 3">
    <name type="scientific">Halovulum marinum</name>
    <dbReference type="NCBI Taxonomy" id="2662447"/>
    <lineage>
        <taxon>Bacteria</taxon>
        <taxon>Pseudomonadati</taxon>
        <taxon>Pseudomonadota</taxon>
        <taxon>Alphaproteobacteria</taxon>
        <taxon>Rhodobacterales</taxon>
        <taxon>Paracoccaceae</taxon>
        <taxon>Halovulum</taxon>
    </lineage>
</organism>
<sequence>MHFNILAAMVLARLADALRPPPAPRARRRGRRADPPLTAPDRATRPAGEPPLTAGPQPG</sequence>
<proteinExistence type="predicted"/>
<dbReference type="EMBL" id="WIND01000001">
    <property type="protein sequence ID" value="MSU88285.1"/>
    <property type="molecule type" value="Genomic_DNA"/>
</dbReference>
<evidence type="ECO:0000313" key="2">
    <source>
        <dbReference type="EMBL" id="MSU88285.1"/>
    </source>
</evidence>
<accession>A0A6L5YWP9</accession>
<feature type="region of interest" description="Disordered" evidence="1">
    <location>
        <begin position="18"/>
        <end position="59"/>
    </location>
</feature>
<gene>
    <name evidence="2" type="ORF">GE300_01475</name>
</gene>
<evidence type="ECO:0000313" key="3">
    <source>
        <dbReference type="Proteomes" id="UP000474957"/>
    </source>
</evidence>
<reference evidence="2 3" key="1">
    <citation type="submission" date="2019-10" db="EMBL/GenBank/DDBJ databases">
        <title>Cognatihalovulum marinum gen. nov. sp. nov., a new member of the family Rhodobacteraceae isolated from deep seawater of the Northwest Indian Ocean.</title>
        <authorList>
            <person name="Ruan C."/>
            <person name="Wang J."/>
            <person name="Zheng X."/>
            <person name="Song L."/>
            <person name="Zhu Y."/>
            <person name="Huang Y."/>
            <person name="Lu Z."/>
            <person name="Du W."/>
            <person name="Huang L."/>
            <person name="Dai X."/>
        </authorList>
    </citation>
    <scope>NUCLEOTIDE SEQUENCE [LARGE SCALE GENOMIC DNA]</scope>
    <source>
        <strain evidence="2 3">2CG4</strain>
    </source>
</reference>
<dbReference type="RefSeq" id="WP_154444197.1">
    <property type="nucleotide sequence ID" value="NZ_WIND01000001.1"/>
</dbReference>
<comment type="caution">
    <text evidence="2">The sequence shown here is derived from an EMBL/GenBank/DDBJ whole genome shotgun (WGS) entry which is preliminary data.</text>
</comment>
<keyword evidence="3" id="KW-1185">Reference proteome</keyword>
<dbReference type="AlphaFoldDB" id="A0A6L5YWP9"/>
<name>A0A6L5YWP9_9RHOB</name>
<dbReference type="Proteomes" id="UP000474957">
    <property type="component" value="Unassembled WGS sequence"/>
</dbReference>
<protein>
    <submittedName>
        <fullName evidence="2">Uncharacterized protein</fullName>
    </submittedName>
</protein>